<dbReference type="HOGENOM" id="CLU_2428304_0_0_1"/>
<keyword evidence="2" id="KW-0812">Transmembrane</keyword>
<evidence type="ECO:0000313" key="3">
    <source>
        <dbReference type="EMBL" id="EPZ34333.1"/>
    </source>
</evidence>
<reference evidence="3 4" key="1">
    <citation type="journal article" date="2013" name="Curr. Biol.">
        <title>Shared signatures of parasitism and phylogenomics unite Cryptomycota and microsporidia.</title>
        <authorList>
            <person name="James T.Y."/>
            <person name="Pelin A."/>
            <person name="Bonen L."/>
            <person name="Ahrendt S."/>
            <person name="Sain D."/>
            <person name="Corradi N."/>
            <person name="Stajich J.E."/>
        </authorList>
    </citation>
    <scope>NUCLEOTIDE SEQUENCE [LARGE SCALE GENOMIC DNA]</scope>
    <source>
        <strain evidence="3 4">CSF55</strain>
    </source>
</reference>
<protein>
    <submittedName>
        <fullName evidence="3">Uncharacterized protein</fullName>
    </submittedName>
</protein>
<evidence type="ECO:0000256" key="2">
    <source>
        <dbReference type="SAM" id="Phobius"/>
    </source>
</evidence>
<feature type="region of interest" description="Disordered" evidence="1">
    <location>
        <begin position="54"/>
        <end position="91"/>
    </location>
</feature>
<sequence length="91" mass="10160">MKLVTAGKVHSLIILYLVLLTIPRGIINNIPQIKDYMKELVPVTVETDIPDIRSLIPRGREKEPEIDSDENGAPKRKRGRPSKVGAALSYI</sequence>
<name>A0A075AVN9_ROZAC</name>
<dbReference type="Proteomes" id="UP000030755">
    <property type="component" value="Unassembled WGS sequence"/>
</dbReference>
<keyword evidence="2" id="KW-1133">Transmembrane helix</keyword>
<gene>
    <name evidence="3" type="ORF">O9G_000520</name>
</gene>
<keyword evidence="4" id="KW-1185">Reference proteome</keyword>
<evidence type="ECO:0000313" key="4">
    <source>
        <dbReference type="Proteomes" id="UP000030755"/>
    </source>
</evidence>
<feature type="transmembrane region" description="Helical" evidence="2">
    <location>
        <begin position="12"/>
        <end position="30"/>
    </location>
</feature>
<accession>A0A075AVN9</accession>
<dbReference type="EMBL" id="KE560959">
    <property type="protein sequence ID" value="EPZ34333.1"/>
    <property type="molecule type" value="Genomic_DNA"/>
</dbReference>
<proteinExistence type="predicted"/>
<dbReference type="AlphaFoldDB" id="A0A075AVN9"/>
<evidence type="ECO:0000256" key="1">
    <source>
        <dbReference type="SAM" id="MobiDB-lite"/>
    </source>
</evidence>
<organism evidence="3 4">
    <name type="scientific">Rozella allomycis (strain CSF55)</name>
    <dbReference type="NCBI Taxonomy" id="988480"/>
    <lineage>
        <taxon>Eukaryota</taxon>
        <taxon>Fungi</taxon>
        <taxon>Fungi incertae sedis</taxon>
        <taxon>Cryptomycota</taxon>
        <taxon>Cryptomycota incertae sedis</taxon>
        <taxon>Rozella</taxon>
    </lineage>
</organism>
<keyword evidence="2" id="KW-0472">Membrane</keyword>